<dbReference type="GO" id="GO:0090656">
    <property type="term" value="P:t-circle formation"/>
    <property type="evidence" value="ECO:0007669"/>
    <property type="project" value="TreeGrafter"/>
</dbReference>
<dbReference type="Proteomes" id="UP000887567">
    <property type="component" value="Unplaced"/>
</dbReference>
<evidence type="ECO:0000256" key="2">
    <source>
        <dbReference type="ARBA" id="ARBA00007095"/>
    </source>
</evidence>
<dbReference type="PANTHER" id="PTHR46487">
    <property type="entry name" value="DNA REPAIR PROTEIN XRCC3"/>
    <property type="match status" value="1"/>
</dbReference>
<evidence type="ECO:0000256" key="4">
    <source>
        <dbReference type="ARBA" id="ARBA00023125"/>
    </source>
</evidence>
<dbReference type="GO" id="GO:0000722">
    <property type="term" value="P:telomere maintenance via recombination"/>
    <property type="evidence" value="ECO:0007669"/>
    <property type="project" value="TreeGrafter"/>
</dbReference>
<comment type="similarity">
    <text evidence="2">Belongs to the RecA family. RAD51 subfamily.</text>
</comment>
<dbReference type="InterPro" id="IPR027417">
    <property type="entry name" value="P-loop_NTPase"/>
</dbReference>
<dbReference type="PANTHER" id="PTHR46487:SF1">
    <property type="entry name" value="DNA REPAIR PROTEIN XRCC3"/>
    <property type="match status" value="1"/>
</dbReference>
<dbReference type="KEGG" id="epa:110235763"/>
<evidence type="ECO:0000256" key="5">
    <source>
        <dbReference type="ARBA" id="ARBA00023172"/>
    </source>
</evidence>
<feature type="domain" description="RecA family profile 1" evidence="7">
    <location>
        <begin position="73"/>
        <end position="174"/>
    </location>
</feature>
<evidence type="ECO:0000256" key="3">
    <source>
        <dbReference type="ARBA" id="ARBA00022763"/>
    </source>
</evidence>
<dbReference type="Pfam" id="PF08423">
    <property type="entry name" value="Rad51"/>
    <property type="match status" value="1"/>
</dbReference>
<dbReference type="Pfam" id="PF26169">
    <property type="entry name" value="HHH_XRCC3_RpoA"/>
    <property type="match status" value="1"/>
</dbReference>
<evidence type="ECO:0000256" key="6">
    <source>
        <dbReference type="ARBA" id="ARBA00023242"/>
    </source>
</evidence>
<name>A0A913X0A6_EXADI</name>
<comment type="subcellular location">
    <subcellularLocation>
        <location evidence="1">Nucleus</location>
    </subcellularLocation>
</comment>
<dbReference type="InterPro" id="IPR020588">
    <property type="entry name" value="RecA_ATP-bd"/>
</dbReference>
<dbReference type="SUPFAM" id="SSF52540">
    <property type="entry name" value="P-loop containing nucleoside triphosphate hydrolases"/>
    <property type="match status" value="1"/>
</dbReference>
<dbReference type="InterPro" id="IPR058766">
    <property type="entry name" value="HHH_XRCC3_RAD51B"/>
</dbReference>
<dbReference type="OrthoDB" id="1861185at2759"/>
<dbReference type="GO" id="GO:0071140">
    <property type="term" value="P:resolution of mitotic recombination intermediates"/>
    <property type="evidence" value="ECO:0007669"/>
    <property type="project" value="TreeGrafter"/>
</dbReference>
<dbReference type="InterPro" id="IPR013632">
    <property type="entry name" value="Rad51_C"/>
</dbReference>
<keyword evidence="5" id="KW-0233">DNA recombination</keyword>
<reference evidence="8" key="1">
    <citation type="submission" date="2022-11" db="UniProtKB">
        <authorList>
            <consortium name="EnsemblMetazoa"/>
        </authorList>
    </citation>
    <scope>IDENTIFICATION</scope>
</reference>
<dbReference type="GO" id="GO:0005657">
    <property type="term" value="C:replication fork"/>
    <property type="evidence" value="ECO:0007669"/>
    <property type="project" value="TreeGrafter"/>
</dbReference>
<keyword evidence="4" id="KW-0238">DNA-binding</keyword>
<dbReference type="GO" id="GO:0000400">
    <property type="term" value="F:four-way junction DNA binding"/>
    <property type="evidence" value="ECO:0007669"/>
    <property type="project" value="TreeGrafter"/>
</dbReference>
<protein>
    <recommendedName>
        <fullName evidence="7">RecA family profile 1 domain-containing protein</fullName>
    </recommendedName>
</protein>
<keyword evidence="3" id="KW-0227">DNA damage</keyword>
<keyword evidence="6" id="KW-0539">Nucleus</keyword>
<dbReference type="GO" id="GO:0140664">
    <property type="term" value="F:ATP-dependent DNA damage sensor activity"/>
    <property type="evidence" value="ECO:0007669"/>
    <property type="project" value="InterPro"/>
</dbReference>
<evidence type="ECO:0000313" key="8">
    <source>
        <dbReference type="EnsemblMetazoa" id="XP_020896916.1"/>
    </source>
</evidence>
<dbReference type="GO" id="GO:0005524">
    <property type="term" value="F:ATP binding"/>
    <property type="evidence" value="ECO:0007669"/>
    <property type="project" value="InterPro"/>
</dbReference>
<evidence type="ECO:0000256" key="1">
    <source>
        <dbReference type="ARBA" id="ARBA00004123"/>
    </source>
</evidence>
<dbReference type="Gene3D" id="3.40.50.300">
    <property type="entry name" value="P-loop containing nucleotide triphosphate hydrolases"/>
    <property type="match status" value="1"/>
</dbReference>
<proteinExistence type="inferred from homology"/>
<evidence type="ECO:0000313" key="9">
    <source>
        <dbReference type="Proteomes" id="UP000887567"/>
    </source>
</evidence>
<dbReference type="RefSeq" id="XP_020896916.1">
    <property type="nucleotide sequence ID" value="XM_021041257.1"/>
</dbReference>
<evidence type="ECO:0000259" key="7">
    <source>
        <dbReference type="PROSITE" id="PS50162"/>
    </source>
</evidence>
<dbReference type="EnsemblMetazoa" id="XM_021041257.1">
    <property type="protein sequence ID" value="XP_020896916.1"/>
    <property type="gene ID" value="LOC110235763"/>
</dbReference>
<sequence>MTMERLDLPQRIISALKKARLENIDKIVCTSASDIQRLTKLSISDVALLHQVAASSISRPPVQTALELYHSDNGTHVSTGCPVLDKALRGGIACQGITEITGKSASGKTQLCLQLCLSVQLPADRGGLGRGALFVSTEDVFPSKRLHQLIPPFLQKQDIKRADHLKPGDHIYIE</sequence>
<dbReference type="PROSITE" id="PS50162">
    <property type="entry name" value="RECA_2"/>
    <property type="match status" value="1"/>
</dbReference>
<dbReference type="GO" id="GO:0033065">
    <property type="term" value="C:Rad51C-XRCC3 complex"/>
    <property type="evidence" value="ECO:0007669"/>
    <property type="project" value="TreeGrafter"/>
</dbReference>
<dbReference type="GO" id="GO:0045003">
    <property type="term" value="P:double-strand break repair via synthesis-dependent strand annealing"/>
    <property type="evidence" value="ECO:0007669"/>
    <property type="project" value="TreeGrafter"/>
</dbReference>
<keyword evidence="9" id="KW-1185">Reference proteome</keyword>
<accession>A0A913X0A6</accession>
<dbReference type="GeneID" id="110235763"/>
<organism evidence="8 9">
    <name type="scientific">Exaiptasia diaphana</name>
    <name type="common">Tropical sea anemone</name>
    <name type="synonym">Aiptasia pulchella</name>
    <dbReference type="NCBI Taxonomy" id="2652724"/>
    <lineage>
        <taxon>Eukaryota</taxon>
        <taxon>Metazoa</taxon>
        <taxon>Cnidaria</taxon>
        <taxon>Anthozoa</taxon>
        <taxon>Hexacorallia</taxon>
        <taxon>Actiniaria</taxon>
        <taxon>Aiptasiidae</taxon>
        <taxon>Exaiptasia</taxon>
    </lineage>
</organism>
<dbReference type="AlphaFoldDB" id="A0A913X0A6"/>